<dbReference type="AlphaFoldDB" id="A0A495VAW0"/>
<name>A0A495VAW0_9GAMM</name>
<dbReference type="RefSeq" id="WP_170164740.1">
    <property type="nucleotide sequence ID" value="NZ_RBXL01000001.1"/>
</dbReference>
<keyword evidence="2" id="KW-1185">Reference proteome</keyword>
<protein>
    <recommendedName>
        <fullName evidence="3">DUF5615 domain-containing protein</fullName>
    </recommendedName>
</protein>
<organism evidence="1 2">
    <name type="scientific">Thiocapsa rosea</name>
    <dbReference type="NCBI Taxonomy" id="69360"/>
    <lineage>
        <taxon>Bacteria</taxon>
        <taxon>Pseudomonadati</taxon>
        <taxon>Pseudomonadota</taxon>
        <taxon>Gammaproteobacteria</taxon>
        <taxon>Chromatiales</taxon>
        <taxon>Chromatiaceae</taxon>
        <taxon>Thiocapsa</taxon>
    </lineage>
</organism>
<evidence type="ECO:0000313" key="1">
    <source>
        <dbReference type="EMBL" id="RKT44928.1"/>
    </source>
</evidence>
<reference evidence="1 2" key="1">
    <citation type="submission" date="2018-10" db="EMBL/GenBank/DDBJ databases">
        <title>Genomic Encyclopedia of Archaeal and Bacterial Type Strains, Phase II (KMG-II): from individual species to whole genera.</title>
        <authorList>
            <person name="Goeker M."/>
        </authorList>
    </citation>
    <scope>NUCLEOTIDE SEQUENCE [LARGE SCALE GENOMIC DNA]</scope>
    <source>
        <strain evidence="1 2">DSM 235</strain>
    </source>
</reference>
<comment type="caution">
    <text evidence="1">The sequence shown here is derived from an EMBL/GenBank/DDBJ whole genome shotgun (WGS) entry which is preliminary data.</text>
</comment>
<dbReference type="EMBL" id="RBXL01000001">
    <property type="protein sequence ID" value="RKT44928.1"/>
    <property type="molecule type" value="Genomic_DNA"/>
</dbReference>
<sequence length="45" mass="4857">MTLRLVIDVSLSPEWVPVLTEAGFAGSATVQFSFTAHEDHDTAPL</sequence>
<gene>
    <name evidence="1" type="ORF">BDD21_2336</name>
</gene>
<accession>A0A495VAW0</accession>
<evidence type="ECO:0000313" key="2">
    <source>
        <dbReference type="Proteomes" id="UP000274556"/>
    </source>
</evidence>
<dbReference type="Proteomes" id="UP000274556">
    <property type="component" value="Unassembled WGS sequence"/>
</dbReference>
<proteinExistence type="predicted"/>
<evidence type="ECO:0008006" key="3">
    <source>
        <dbReference type="Google" id="ProtNLM"/>
    </source>
</evidence>